<dbReference type="Pfam" id="PF25425">
    <property type="entry name" value="YfjL_N"/>
    <property type="match status" value="1"/>
</dbReference>
<name>A0A3A6PF15_9BACL</name>
<accession>A0A3A6PF15</accession>
<evidence type="ECO:0000313" key="3">
    <source>
        <dbReference type="EMBL" id="RJX36599.1"/>
    </source>
</evidence>
<dbReference type="InterPro" id="IPR057359">
    <property type="entry name" value="YfjL_N"/>
</dbReference>
<dbReference type="AlphaFoldDB" id="A0A3A6PF15"/>
<comment type="caution">
    <text evidence="3">The sequence shown here is derived from an EMBL/GenBank/DDBJ whole genome shotgun (WGS) entry which is preliminary data.</text>
</comment>
<evidence type="ECO:0008006" key="5">
    <source>
        <dbReference type="Google" id="ProtNLM"/>
    </source>
</evidence>
<proteinExistence type="predicted"/>
<dbReference type="OrthoDB" id="2887825at2"/>
<feature type="domain" description="YfjL-like C-terminal" evidence="1">
    <location>
        <begin position="118"/>
        <end position="220"/>
    </location>
</feature>
<evidence type="ECO:0000259" key="2">
    <source>
        <dbReference type="Pfam" id="PF25425"/>
    </source>
</evidence>
<feature type="domain" description="YfjL-like N-terminal" evidence="2">
    <location>
        <begin position="10"/>
        <end position="100"/>
    </location>
</feature>
<gene>
    <name evidence="3" type="ORF">D3P09_27085</name>
</gene>
<reference evidence="3 4" key="1">
    <citation type="submission" date="2018-09" db="EMBL/GenBank/DDBJ databases">
        <title>Paenibacillus aracenensis nov. sp. isolated from a cave in southern Spain.</title>
        <authorList>
            <person name="Jurado V."/>
            <person name="Gutierrez-Patricio S."/>
            <person name="Gonzalez-Pimentel J.L."/>
            <person name="Miller A.Z."/>
            <person name="Laiz L."/>
            <person name="Saiz-Jimenez C."/>
        </authorList>
    </citation>
    <scope>NUCLEOTIDE SEQUENCE [LARGE SCALE GENOMIC DNA]</scope>
    <source>
        <strain evidence="3 4">JCM 19203</strain>
    </source>
</reference>
<evidence type="ECO:0000313" key="4">
    <source>
        <dbReference type="Proteomes" id="UP000267798"/>
    </source>
</evidence>
<evidence type="ECO:0000259" key="1">
    <source>
        <dbReference type="Pfam" id="PF24911"/>
    </source>
</evidence>
<dbReference type="EMBL" id="QXQB01000011">
    <property type="protein sequence ID" value="RJX36599.1"/>
    <property type="molecule type" value="Genomic_DNA"/>
</dbReference>
<dbReference type="InterPro" id="IPR056905">
    <property type="entry name" value="YfjL_C"/>
</dbReference>
<protein>
    <recommendedName>
        <fullName evidence="5">DUF3139 domain-containing protein</fullName>
    </recommendedName>
</protein>
<sequence>MKATRKKIMQVIAGIIAFSLIGFILYMANGFVGNPVSAAIAKTAIKQYMETQYPEMEYEFATKVGYNFKDGSYIGRVQSLTSEDTRFYVEYHGKNDIKDDFNFNVLGYHQTMDRLSKEYGNVLQKELSEQIGIPVRRVFVMYQYDKVSDYENLLSLDMKLDPRLPIPLHINISVDTAEADLEQASEWIKQSHEWAKAQGYPIKQYGMDVEFGNKLLSIYGVRATQIDSGELLPLLKKAKENREYDSVIVTVKGDEKG</sequence>
<dbReference type="Proteomes" id="UP000267798">
    <property type="component" value="Unassembled WGS sequence"/>
</dbReference>
<keyword evidence="4" id="KW-1185">Reference proteome</keyword>
<organism evidence="3 4">
    <name type="scientific">Paenibacillus pinisoli</name>
    <dbReference type="NCBI Taxonomy" id="1276110"/>
    <lineage>
        <taxon>Bacteria</taxon>
        <taxon>Bacillati</taxon>
        <taxon>Bacillota</taxon>
        <taxon>Bacilli</taxon>
        <taxon>Bacillales</taxon>
        <taxon>Paenibacillaceae</taxon>
        <taxon>Paenibacillus</taxon>
    </lineage>
</organism>
<dbReference type="Pfam" id="PF24911">
    <property type="entry name" value="YfjL_C"/>
    <property type="match status" value="1"/>
</dbReference>
<dbReference type="RefSeq" id="WP_120114547.1">
    <property type="nucleotide sequence ID" value="NZ_QXQB01000011.1"/>
</dbReference>